<gene>
    <name evidence="2" type="ORF">LS71_003015</name>
</gene>
<feature type="domain" description="PD-(D/E)XK endonuclease-like" evidence="1">
    <location>
        <begin position="515"/>
        <end position="754"/>
    </location>
</feature>
<dbReference type="InterPro" id="IPR027417">
    <property type="entry name" value="P-loop_NTPase"/>
</dbReference>
<organism evidence="2 3">
    <name type="scientific">Helicobacter jaachi</name>
    <dbReference type="NCBI Taxonomy" id="1677920"/>
    <lineage>
        <taxon>Bacteria</taxon>
        <taxon>Pseudomonadati</taxon>
        <taxon>Campylobacterota</taxon>
        <taxon>Epsilonproteobacteria</taxon>
        <taxon>Campylobacterales</taxon>
        <taxon>Helicobacteraceae</taxon>
        <taxon>Helicobacter</taxon>
    </lineage>
</organism>
<name>A0A4U8TCN1_9HELI</name>
<protein>
    <submittedName>
        <fullName evidence="2">PD-(D/E)XK nuclease family protein</fullName>
    </submittedName>
</protein>
<dbReference type="OrthoDB" id="9766257at2"/>
<dbReference type="EMBL" id="JRPR02000001">
    <property type="protein sequence ID" value="TLD97719.1"/>
    <property type="molecule type" value="Genomic_DNA"/>
</dbReference>
<proteinExistence type="predicted"/>
<dbReference type="Proteomes" id="UP000029733">
    <property type="component" value="Unassembled WGS sequence"/>
</dbReference>
<dbReference type="Gene3D" id="3.90.320.10">
    <property type="match status" value="1"/>
</dbReference>
<sequence length="755" mass="87921">MHKPTLQVYSSNRALLQNLHEGELLAPSMLIGEFFSQLVIIDDYRALPQELRLPLSMQILKDCALELERAKFLFEQSFLGFLESSQFLFAFFDELAQAQVAIKDIPLLDTYADYEDHLHVLMWLENRYKQTLEDLKYYDNFILPQGAKMRINEAFVAHFDKICIFVEGFINPIHQSLLAKVADITPLQVHFWLDNFNASLPFLPAQILKDCKPFYRYGVDFKSARKLYGQPLAPLADISVYKFALNISQVALVFAKIDEWTKQGVSEQDIVVIVPDEGFSSYLSLLDRARNLNFAMGKDITHTLAYKALESSLDSKVELPYAQVCEHIQSLLAAFDDRESKKVRERANEVLFVWEYAHFGSCKVGDVVELLLEELKHYRIDDVLGGKIRVMGVLESRGFMYKKAVIVDFNEDVIAHIGAKSDLFLNSHLRKKLNMPTIQDKKQLQRHYYYGIFRTANEVAVAYVENEESQPSLMLEELGIKSEMHKNGDELFALLPQGIKLEYVEDNPKGEVAPTLTPSKLKTLLECPRKYFYQYKEYMRNLPSENSSASMGNLLHACLESVYRPYVQQSVQLNADELFTRANAFFESLQVSAYERAEIEILKYELKRMFERENGAEVEILRLEGENMELAYGGFTFFGRPDRIEKHNEGIRIIDYKYRKDFKQSLAKQQKAETATDFALILYMQAFREHYPQYAAYPISAWYWDIKMGQMHEEVYERQDWLLQKLSAFKGEVYFTQCERRDVCRYCEFRELCDR</sequence>
<accession>A0A4U8TCN1</accession>
<dbReference type="AlphaFoldDB" id="A0A4U8TCN1"/>
<dbReference type="RefSeq" id="WP_034353905.1">
    <property type="nucleotide sequence ID" value="NZ_JRPR02000001.1"/>
</dbReference>
<keyword evidence="3" id="KW-1185">Reference proteome</keyword>
<dbReference type="InterPro" id="IPR038726">
    <property type="entry name" value="PDDEXK_AddAB-type"/>
</dbReference>
<dbReference type="Pfam" id="PF12705">
    <property type="entry name" value="PDDEXK_1"/>
    <property type="match status" value="1"/>
</dbReference>
<comment type="caution">
    <text evidence="2">The sequence shown here is derived from an EMBL/GenBank/DDBJ whole genome shotgun (WGS) entry which is preliminary data.</text>
</comment>
<dbReference type="STRING" id="1677920.LS71_03865"/>
<dbReference type="InterPro" id="IPR011604">
    <property type="entry name" value="PDDEXK-like_dom_sf"/>
</dbReference>
<reference evidence="2 3" key="1">
    <citation type="journal article" date="2014" name="Genome Announc.">
        <title>Draft genome sequences of eight enterohepatic helicobacter species isolated from both laboratory and wild rodents.</title>
        <authorList>
            <person name="Sheh A."/>
            <person name="Shen Z."/>
            <person name="Fox J.G."/>
        </authorList>
    </citation>
    <scope>NUCLEOTIDE SEQUENCE [LARGE SCALE GENOMIC DNA]</scope>
    <source>
        <strain evidence="2 3">MIT 09-6949</strain>
    </source>
</reference>
<dbReference type="SUPFAM" id="SSF52540">
    <property type="entry name" value="P-loop containing nucleoside triphosphate hydrolases"/>
    <property type="match status" value="1"/>
</dbReference>
<evidence type="ECO:0000313" key="3">
    <source>
        <dbReference type="Proteomes" id="UP000029733"/>
    </source>
</evidence>
<evidence type="ECO:0000259" key="1">
    <source>
        <dbReference type="Pfam" id="PF12705"/>
    </source>
</evidence>
<evidence type="ECO:0000313" key="2">
    <source>
        <dbReference type="EMBL" id="TLD97719.1"/>
    </source>
</evidence>